<feature type="compositionally biased region" description="Basic and acidic residues" evidence="1">
    <location>
        <begin position="1254"/>
        <end position="1265"/>
    </location>
</feature>
<accession>A0A8R2LV69</accession>
<feature type="region of interest" description="Disordered" evidence="1">
    <location>
        <begin position="266"/>
        <end position="296"/>
    </location>
</feature>
<feature type="region of interest" description="Disordered" evidence="1">
    <location>
        <begin position="387"/>
        <end position="411"/>
    </location>
</feature>
<feature type="compositionally biased region" description="Polar residues" evidence="1">
    <location>
        <begin position="458"/>
        <end position="479"/>
    </location>
</feature>
<feature type="region of interest" description="Disordered" evidence="1">
    <location>
        <begin position="1254"/>
        <end position="1365"/>
    </location>
</feature>
<feature type="compositionally biased region" description="Low complexity" evidence="1">
    <location>
        <begin position="271"/>
        <end position="289"/>
    </location>
</feature>
<feature type="region of interest" description="Disordered" evidence="1">
    <location>
        <begin position="1065"/>
        <end position="1167"/>
    </location>
</feature>
<feature type="region of interest" description="Disordered" evidence="1">
    <location>
        <begin position="634"/>
        <end position="669"/>
    </location>
</feature>
<feature type="region of interest" description="Disordered" evidence="1">
    <location>
        <begin position="965"/>
        <end position="1018"/>
    </location>
</feature>
<feature type="region of interest" description="Disordered" evidence="1">
    <location>
        <begin position="1183"/>
        <end position="1222"/>
    </location>
</feature>
<evidence type="ECO:0000313" key="3">
    <source>
        <dbReference type="Proteomes" id="UP000005204"/>
    </source>
</evidence>
<dbReference type="Proteomes" id="UP000005204">
    <property type="component" value="Unassembled WGS sequence"/>
</dbReference>
<name>A0A8R2LV69_BOMMO</name>
<protein>
    <submittedName>
        <fullName evidence="2">Uncharacterized protein</fullName>
    </submittedName>
</protein>
<feature type="compositionally biased region" description="Basic and acidic residues" evidence="1">
    <location>
        <begin position="965"/>
        <end position="976"/>
    </location>
</feature>
<feature type="compositionally biased region" description="Basic and acidic residues" evidence="1">
    <location>
        <begin position="1276"/>
        <end position="1312"/>
    </location>
</feature>
<dbReference type="EnsemblMetazoa" id="XM_038011997.1">
    <property type="protein sequence ID" value="XP_037867925.1"/>
    <property type="gene ID" value="LOC105841746"/>
</dbReference>
<feature type="compositionally biased region" description="Low complexity" evidence="1">
    <location>
        <begin position="1344"/>
        <end position="1354"/>
    </location>
</feature>
<proteinExistence type="predicted"/>
<feature type="compositionally biased region" description="Basic and acidic residues" evidence="1">
    <location>
        <begin position="393"/>
        <end position="405"/>
    </location>
</feature>
<sequence length="1572" mass="173716">MNGHSDASTSTDDVKSRPLCLFYFTHPFGVLSPEPPCVTAAPPHVTRAFLNMQPVSPFDLWSSTSDPSYNTDTSDSSRPAYDLGNVTVHKSPVNLISLSKAQHSVDFARPDSISSSLFSSDIWFNSGSTSRSNECSRRVIPYNRILPPLQMTRTISDLRSPEELWPKKCLNPEKFSLPPIELPALREETPAVEETLPVSDGRKTRIRRREGVVKVRCRRRVGDARRVLVCLMRRVIRGGEESSPSPALRDVLQIIREAWTEPTSLFDRCAPRPSRARSPAAAAPAPARAGAMLSRDASPGLLRRRYSVPETIMRRYRVVQQRTECEESTAGSAGSGSGAGRGVSSACATPHPARDRELMRKSALLRRMWGRAPPACCRCCCDQLSARPSRSLDGSHAELRPRRDPVLSASTYRSHEARGISSCVDTVTDTDAWRSEDQAPSLLDETVTAEIESASGLPPSSESAPRIPSSISTSLSTGQNTEMCVVSPAADARGTPPMHIENALLLSSNTLVDSEAPSLSEVLEIVVTETSEPKVVPCLRPAAPRSQPTTRLDIDRYVSDVLVESLNSLSDRLECVTGSVEGDGKISIVEKEIKVRLHSTGVNTIVHLSPTSNHQIIFGNEELCDGAERDACNNLRGSPRIRDDTSFDDERNNNRAASAATTPAPSSPCRRYHDETFGELLQHDNVNKTVLQQIQKLFKEELQSLGAGLSCPDNVTSGISHIEISNVDVFLDENDVPTVEVADSSNSHQQHSELQVLSGVGTGSYFETSEGALVVPRFSALPHSDSMEVNTSSSEEADLIGSDCTSLVDSLDDPNSPRSVLLRRSFNNRKSELVRSALDVLDLLPESTRDERNDKPESFFIRIKDDNCECDKENFNVADRMPEKIRERLFRRHRRRQLRAECARRSRGKQLRIDADNQQKDEPSKTKREIERECVAIINSLIDEVIAKIAKEEFKCARIKRKSERRAPTKCEENSSKKNRKKNLRSSDPTLSAAAKVSPNRVGVVGDSRQTEEKHKVHGKLSLMTRPALNLVDAAPRRIYQKSEILEGNKCIEILEIVEYMNDTQSNPDTVVSDDSPGGATRGGRRSRIPVPVPERHQRSYPSEPRRISNSADNSPASPQDAHTEDPLSGGRRRRASDGDLRTVGVDPPTSRRVFFPPSMDSRPRSDSLRFHRVFDIIPEERSSLSVDSSPEVERVSTTSSVAAPHPSPAPRTRSVATSPLGAGSVGVAAPLRVKGGDRPRRARVWAPISRREEGVRNSMDKGTRAEPVVGANPTPKRDNKTKTEKKTIFSKLGERHKPVHSDLKNHVEEATKPITNVQEKKPFDQHPRKSEGESSLGTELAPGSEGEVESSSEGSERDGGLLCSRWRRTHRRRRSHAMSHRDSGGWSVTVAGSCPGALPADVEMRLRFPQPHQTHPTQPPYQRCSCRTRVSCACSAATERVCSPTPVSAATLPPPARRRLSHNDTKLTLTMKKEARDSSILTSKSMRKSIDPLPDLETYRSSRSKVKSSVKTRRGYSLHCWLPDEQPAPIRASKGLSVLGCAIIPELKPRAPTMSERDLTRLYTPRHYLRL</sequence>
<reference evidence="3" key="1">
    <citation type="journal article" date="2008" name="Insect Biochem. Mol. Biol.">
        <title>The genome of a lepidopteran model insect, the silkworm Bombyx mori.</title>
        <authorList>
            <consortium name="International Silkworm Genome Consortium"/>
        </authorList>
    </citation>
    <scope>NUCLEOTIDE SEQUENCE [LARGE SCALE GENOMIC DNA]</scope>
    <source>
        <strain evidence="3">p50T</strain>
    </source>
</reference>
<feature type="region of interest" description="Disordered" evidence="1">
    <location>
        <begin position="452"/>
        <end position="479"/>
    </location>
</feature>
<feature type="compositionally biased region" description="Low complexity" evidence="1">
    <location>
        <begin position="656"/>
        <end position="668"/>
    </location>
</feature>
<evidence type="ECO:0000256" key="1">
    <source>
        <dbReference type="SAM" id="MobiDB-lite"/>
    </source>
</evidence>
<feature type="compositionally biased region" description="Basic and acidic residues" evidence="1">
    <location>
        <begin position="911"/>
        <end position="927"/>
    </location>
</feature>
<organism evidence="2 3">
    <name type="scientific">Bombyx mori</name>
    <name type="common">Silk moth</name>
    <dbReference type="NCBI Taxonomy" id="7091"/>
    <lineage>
        <taxon>Eukaryota</taxon>
        <taxon>Metazoa</taxon>
        <taxon>Ecdysozoa</taxon>
        <taxon>Arthropoda</taxon>
        <taxon>Hexapoda</taxon>
        <taxon>Insecta</taxon>
        <taxon>Pterygota</taxon>
        <taxon>Neoptera</taxon>
        <taxon>Endopterygota</taxon>
        <taxon>Lepidoptera</taxon>
        <taxon>Glossata</taxon>
        <taxon>Ditrysia</taxon>
        <taxon>Bombycoidea</taxon>
        <taxon>Bombycidae</taxon>
        <taxon>Bombycinae</taxon>
        <taxon>Bombyx</taxon>
    </lineage>
</organism>
<evidence type="ECO:0000313" key="2">
    <source>
        <dbReference type="EnsemblMetazoa" id="XP_037867925.1"/>
    </source>
</evidence>
<feature type="region of interest" description="Disordered" evidence="1">
    <location>
        <begin position="323"/>
        <end position="355"/>
    </location>
</feature>
<keyword evidence="3" id="KW-1185">Reference proteome</keyword>
<feature type="compositionally biased region" description="Polar residues" evidence="1">
    <location>
        <begin position="1108"/>
        <end position="1118"/>
    </location>
</feature>
<feature type="compositionally biased region" description="Basic and acidic residues" evidence="1">
    <location>
        <begin position="1319"/>
        <end position="1333"/>
    </location>
</feature>
<reference evidence="2" key="2">
    <citation type="submission" date="2022-06" db="UniProtKB">
        <authorList>
            <consortium name="EnsemblMetazoa"/>
        </authorList>
    </citation>
    <scope>IDENTIFICATION</scope>
    <source>
        <strain evidence="2">p50T (Dazao)</strain>
    </source>
</reference>
<feature type="region of interest" description="Disordered" evidence="1">
    <location>
        <begin position="901"/>
        <end position="927"/>
    </location>
</feature>
<feature type="compositionally biased region" description="Basic and acidic residues" evidence="1">
    <location>
        <begin position="640"/>
        <end position="653"/>
    </location>
</feature>